<feature type="transmembrane region" description="Helical" evidence="1">
    <location>
        <begin position="31"/>
        <end position="48"/>
    </location>
</feature>
<evidence type="ECO:0000259" key="2">
    <source>
        <dbReference type="Pfam" id="PF00892"/>
    </source>
</evidence>
<evidence type="ECO:0000256" key="1">
    <source>
        <dbReference type="SAM" id="Phobius"/>
    </source>
</evidence>
<reference evidence="3 4" key="1">
    <citation type="submission" date="2011-01" db="EMBL/GenBank/DDBJ databases">
        <authorList>
            <person name="Weinstock G."/>
            <person name="Sodergren E."/>
            <person name="Clifton S."/>
            <person name="Fulton L."/>
            <person name="Fulton B."/>
            <person name="Courtney L."/>
            <person name="Fronick C."/>
            <person name="Harrison M."/>
            <person name="Strong C."/>
            <person name="Farmer C."/>
            <person name="Delahaunty K."/>
            <person name="Markovic C."/>
            <person name="Hall O."/>
            <person name="Minx P."/>
            <person name="Tomlinson C."/>
            <person name="Mitreva M."/>
            <person name="Hou S."/>
            <person name="Chen J."/>
            <person name="Wollam A."/>
            <person name="Pepin K.H."/>
            <person name="Johnson M."/>
            <person name="Bhonagiri V."/>
            <person name="Zhang X."/>
            <person name="Suruliraj S."/>
            <person name="Warren W."/>
            <person name="Chinwalla A."/>
            <person name="Mardis E.R."/>
            <person name="Wilson R.K."/>
        </authorList>
    </citation>
    <scope>NUCLEOTIDE SEQUENCE [LARGE SCALE GENOMIC DNA]</scope>
    <source>
        <strain evidence="4">DSM 22608 / JCM 16073 / KCTC 15190 / YIT 12066</strain>
    </source>
</reference>
<evidence type="ECO:0000313" key="4">
    <source>
        <dbReference type="Proteomes" id="UP000018458"/>
    </source>
</evidence>
<dbReference type="Proteomes" id="UP000018458">
    <property type="component" value="Unassembled WGS sequence"/>
</dbReference>
<feature type="transmembrane region" description="Helical" evidence="1">
    <location>
        <begin position="86"/>
        <end position="106"/>
    </location>
</feature>
<dbReference type="InterPro" id="IPR037185">
    <property type="entry name" value="EmrE-like"/>
</dbReference>
<feature type="transmembrane region" description="Helical" evidence="1">
    <location>
        <begin position="55"/>
        <end position="80"/>
    </location>
</feature>
<name>E8LMT8_SUCHY</name>
<dbReference type="eggNOG" id="COG0697">
    <property type="taxonomic scope" value="Bacteria"/>
</dbReference>
<sequence length="117" mass="13177">MLGSSIFFIFCTPFYVNIFSFDKLIGTPSDYVYLLLLSSVCTIGLYLLQISVVKVISAFTVNLSYNLEPIYSIILAMIIFKEGQELNFSFYIGLILIILSVALQTISSLKAKKHKPF</sequence>
<proteinExistence type="predicted"/>
<feature type="transmembrane region" description="Helical" evidence="1">
    <location>
        <begin position="7"/>
        <end position="25"/>
    </location>
</feature>
<keyword evidence="1" id="KW-1133">Transmembrane helix</keyword>
<keyword evidence="1" id="KW-0472">Membrane</keyword>
<dbReference type="HOGENOM" id="CLU_2106613_0_0_6"/>
<dbReference type="Pfam" id="PF00892">
    <property type="entry name" value="EamA"/>
    <property type="match status" value="1"/>
</dbReference>
<evidence type="ECO:0000313" key="3">
    <source>
        <dbReference type="EMBL" id="EFY06172.1"/>
    </source>
</evidence>
<dbReference type="OrthoDB" id="9150437at2"/>
<keyword evidence="4" id="KW-1185">Reference proteome</keyword>
<dbReference type="SUPFAM" id="SSF103481">
    <property type="entry name" value="Multidrug resistance efflux transporter EmrE"/>
    <property type="match status" value="1"/>
</dbReference>
<gene>
    <name evidence="3" type="ORF">HMPREF9444_02083</name>
</gene>
<dbReference type="InterPro" id="IPR000620">
    <property type="entry name" value="EamA_dom"/>
</dbReference>
<feature type="domain" description="EamA" evidence="2">
    <location>
        <begin position="8"/>
        <end position="103"/>
    </location>
</feature>
<keyword evidence="1" id="KW-0812">Transmembrane</keyword>
<comment type="caution">
    <text evidence="3">The sequence shown here is derived from an EMBL/GenBank/DDBJ whole genome shotgun (WGS) entry which is preliminary data.</text>
</comment>
<protein>
    <recommendedName>
        <fullName evidence="2">EamA domain-containing protein</fullName>
    </recommendedName>
</protein>
<dbReference type="EMBL" id="AEVO01000148">
    <property type="protein sequence ID" value="EFY06172.1"/>
    <property type="molecule type" value="Genomic_DNA"/>
</dbReference>
<organism evidence="3 4">
    <name type="scientific">Succinatimonas hippei (strain DSM 22608 / JCM 16073 / KCTC 15190 / YIT 12066)</name>
    <dbReference type="NCBI Taxonomy" id="762983"/>
    <lineage>
        <taxon>Bacteria</taxon>
        <taxon>Pseudomonadati</taxon>
        <taxon>Pseudomonadota</taxon>
        <taxon>Gammaproteobacteria</taxon>
        <taxon>Aeromonadales</taxon>
        <taxon>Succinivibrionaceae</taxon>
        <taxon>Succinatimonas</taxon>
    </lineage>
</organism>
<dbReference type="GO" id="GO:0016020">
    <property type="term" value="C:membrane"/>
    <property type="evidence" value="ECO:0007669"/>
    <property type="project" value="InterPro"/>
</dbReference>
<dbReference type="AlphaFoldDB" id="E8LMT8"/>
<accession>E8LMT8</accession>